<feature type="domain" description="Resolvase/invertase-type recombinase catalytic" evidence="7">
    <location>
        <begin position="13"/>
        <end position="147"/>
    </location>
</feature>
<dbReference type="EMBL" id="ANBP01000009">
    <property type="protein sequence ID" value="KAB7757203.1"/>
    <property type="molecule type" value="Genomic_DNA"/>
</dbReference>
<dbReference type="Gene3D" id="1.10.10.60">
    <property type="entry name" value="Homeodomain-like"/>
    <property type="match status" value="1"/>
</dbReference>
<dbReference type="SUPFAM" id="SSF46689">
    <property type="entry name" value="Homeodomain-like"/>
    <property type="match status" value="1"/>
</dbReference>
<keyword evidence="3" id="KW-0238">DNA-binding</keyword>
<dbReference type="Proteomes" id="UP000325690">
    <property type="component" value="Unassembled WGS sequence"/>
</dbReference>
<keyword evidence="4" id="KW-0233">DNA recombination</keyword>
<dbReference type="GO" id="GO:0000150">
    <property type="term" value="F:DNA strand exchange activity"/>
    <property type="evidence" value="ECO:0007669"/>
    <property type="project" value="InterPro"/>
</dbReference>
<dbReference type="RefSeq" id="WP_082803852.1">
    <property type="nucleotide sequence ID" value="NZ_ANBO01000012.1"/>
</dbReference>
<dbReference type="SUPFAM" id="SSF53041">
    <property type="entry name" value="Resolvase-like"/>
    <property type="match status" value="1"/>
</dbReference>
<dbReference type="InterPro" id="IPR006119">
    <property type="entry name" value="Resolv_N"/>
</dbReference>
<dbReference type="Gene3D" id="3.40.50.1390">
    <property type="entry name" value="Resolvase, N-terminal catalytic domain"/>
    <property type="match status" value="1"/>
</dbReference>
<feature type="active site" description="O-(5'-phospho-DNA)-serine intermediate" evidence="5 6">
    <location>
        <position position="21"/>
    </location>
</feature>
<keyword evidence="2" id="KW-0229">DNA integration</keyword>
<evidence type="ECO:0000256" key="1">
    <source>
        <dbReference type="ARBA" id="ARBA00009913"/>
    </source>
</evidence>
<protein>
    <submittedName>
        <fullName evidence="8">DNA invertase</fullName>
    </submittedName>
</protein>
<proteinExistence type="inferred from homology"/>
<dbReference type="InterPro" id="IPR006118">
    <property type="entry name" value="Recombinase_CS"/>
</dbReference>
<evidence type="ECO:0000256" key="4">
    <source>
        <dbReference type="ARBA" id="ARBA00023172"/>
    </source>
</evidence>
<sequence length="200" mass="21616">MDTDSTVSAPAGRRLGYARVSTDEQDEALQVAALDRAGIDALYVDHGVSGAAISRPRFDAMLADLRPGDTVVVYSLSRLSRGMKHLVELGERFEQTGVQLHSVTESIDTSTAMGRFWFVMLAALAAMERDLLQERTRAGLAAARAKGRYGGRPAKLTAEEKRHAVLLRAGGVPVDEVARTLKCSRATVYRALAEAEEDVA</sequence>
<dbReference type="SMART" id="SM00857">
    <property type="entry name" value="Resolvase"/>
    <property type="match status" value="1"/>
</dbReference>
<dbReference type="InterPro" id="IPR006120">
    <property type="entry name" value="Resolvase_HTH_dom"/>
</dbReference>
<dbReference type="GO" id="GO:0003677">
    <property type="term" value="F:DNA binding"/>
    <property type="evidence" value="ECO:0007669"/>
    <property type="project" value="UniProtKB-KW"/>
</dbReference>
<dbReference type="Pfam" id="PF02796">
    <property type="entry name" value="HTH_7"/>
    <property type="match status" value="1"/>
</dbReference>
<evidence type="ECO:0000256" key="2">
    <source>
        <dbReference type="ARBA" id="ARBA00022908"/>
    </source>
</evidence>
<dbReference type="InterPro" id="IPR050639">
    <property type="entry name" value="SSR_resolvase"/>
</dbReference>
<dbReference type="CDD" id="cd03768">
    <property type="entry name" value="SR_ResInv"/>
    <property type="match status" value="1"/>
</dbReference>
<dbReference type="InterPro" id="IPR009057">
    <property type="entry name" value="Homeodomain-like_sf"/>
</dbReference>
<evidence type="ECO:0000256" key="3">
    <source>
        <dbReference type="ARBA" id="ARBA00023125"/>
    </source>
</evidence>
<dbReference type="PANTHER" id="PTHR30461:SF2">
    <property type="entry name" value="SERINE RECOMBINASE PINE-RELATED"/>
    <property type="match status" value="1"/>
</dbReference>
<organism evidence="8 9">
    <name type="scientific">Mycolicibacterium phlei DSM 43239 = CCUG 21000</name>
    <dbReference type="NCBI Taxonomy" id="1226750"/>
    <lineage>
        <taxon>Bacteria</taxon>
        <taxon>Bacillati</taxon>
        <taxon>Actinomycetota</taxon>
        <taxon>Actinomycetes</taxon>
        <taxon>Mycobacteriales</taxon>
        <taxon>Mycobacteriaceae</taxon>
        <taxon>Mycolicibacterium</taxon>
    </lineage>
</organism>
<dbReference type="Pfam" id="PF00239">
    <property type="entry name" value="Resolvase"/>
    <property type="match status" value="1"/>
</dbReference>
<dbReference type="InterPro" id="IPR036162">
    <property type="entry name" value="Resolvase-like_N_sf"/>
</dbReference>
<evidence type="ECO:0000313" key="9">
    <source>
        <dbReference type="Proteomes" id="UP000325690"/>
    </source>
</evidence>
<dbReference type="AlphaFoldDB" id="A0A5N5V5K3"/>
<reference evidence="8 9" key="1">
    <citation type="submission" date="2012-10" db="EMBL/GenBank/DDBJ databases">
        <title>The draft sequence of the Mycobacterium pheli genome.</title>
        <authorList>
            <person name="Pettersson B.M.F."/>
            <person name="Das S."/>
            <person name="Dasgupta S."/>
            <person name="Bhattacharya A."/>
            <person name="Kirsebom L.A."/>
        </authorList>
    </citation>
    <scope>NUCLEOTIDE SEQUENCE [LARGE SCALE GENOMIC DNA]</scope>
    <source>
        <strain evidence="8 9">CCUG 21000</strain>
    </source>
</reference>
<dbReference type="PROSITE" id="PS51736">
    <property type="entry name" value="RECOMBINASES_3"/>
    <property type="match status" value="1"/>
</dbReference>
<dbReference type="GeneID" id="74300643"/>
<evidence type="ECO:0000256" key="5">
    <source>
        <dbReference type="PIRSR" id="PIRSR606118-50"/>
    </source>
</evidence>
<gene>
    <name evidence="8" type="ORF">MPHL21000_08400</name>
</gene>
<dbReference type="PROSITE" id="PS00397">
    <property type="entry name" value="RECOMBINASES_1"/>
    <property type="match status" value="1"/>
</dbReference>
<name>A0A5N5V5K3_MYCPH</name>
<keyword evidence="9" id="KW-1185">Reference proteome</keyword>
<accession>A0A5N5V5K3</accession>
<evidence type="ECO:0000313" key="8">
    <source>
        <dbReference type="EMBL" id="KAB7757203.1"/>
    </source>
</evidence>
<dbReference type="GO" id="GO:0015074">
    <property type="term" value="P:DNA integration"/>
    <property type="evidence" value="ECO:0007669"/>
    <property type="project" value="UniProtKB-KW"/>
</dbReference>
<dbReference type="CDD" id="cd00569">
    <property type="entry name" value="HTH_Hin_like"/>
    <property type="match status" value="1"/>
</dbReference>
<comment type="caution">
    <text evidence="8">The sequence shown here is derived from an EMBL/GenBank/DDBJ whole genome shotgun (WGS) entry which is preliminary data.</text>
</comment>
<evidence type="ECO:0000256" key="6">
    <source>
        <dbReference type="PROSITE-ProRule" id="PRU10137"/>
    </source>
</evidence>
<evidence type="ECO:0000259" key="7">
    <source>
        <dbReference type="PROSITE" id="PS51736"/>
    </source>
</evidence>
<dbReference type="PANTHER" id="PTHR30461">
    <property type="entry name" value="DNA-INVERTASE FROM LAMBDOID PROPHAGE"/>
    <property type="match status" value="1"/>
</dbReference>
<comment type="similarity">
    <text evidence="1">Belongs to the site-specific recombinase resolvase family.</text>
</comment>